<keyword evidence="3" id="KW-1185">Reference proteome</keyword>
<dbReference type="InterPro" id="IPR011990">
    <property type="entry name" value="TPR-like_helical_dom_sf"/>
</dbReference>
<dbReference type="Proteomes" id="UP001357485">
    <property type="component" value="Unassembled WGS sequence"/>
</dbReference>
<evidence type="ECO:0000313" key="2">
    <source>
        <dbReference type="EMBL" id="KAK5297048.1"/>
    </source>
</evidence>
<feature type="compositionally biased region" description="Low complexity" evidence="1">
    <location>
        <begin position="108"/>
        <end position="123"/>
    </location>
</feature>
<gene>
    <name evidence="2" type="ORF">LTR16_000065</name>
</gene>
<dbReference type="SUPFAM" id="SSF48452">
    <property type="entry name" value="TPR-like"/>
    <property type="match status" value="1"/>
</dbReference>
<evidence type="ECO:0000256" key="1">
    <source>
        <dbReference type="SAM" id="MobiDB-lite"/>
    </source>
</evidence>
<sequence length="133" mass="14657">MATPLQETVEFAQFVEKELSAKCAERDPDFASISALIAQYRTASEAIIFNNYSYAVANGIEVRFWAAHSKVNNRYRAQLSKVGRTERNTEDSSDGPDCDRFGREERPQLSTLESSPTPTSTLSKAAKDATAAS</sequence>
<feature type="compositionally biased region" description="Basic and acidic residues" evidence="1">
    <location>
        <begin position="97"/>
        <end position="107"/>
    </location>
</feature>
<evidence type="ECO:0000313" key="3">
    <source>
        <dbReference type="Proteomes" id="UP001357485"/>
    </source>
</evidence>
<feature type="region of interest" description="Disordered" evidence="1">
    <location>
        <begin position="80"/>
        <end position="133"/>
    </location>
</feature>
<name>A0ABR0M9L4_9PEZI</name>
<accession>A0ABR0M9L4</accession>
<reference evidence="2 3" key="1">
    <citation type="submission" date="2023-08" db="EMBL/GenBank/DDBJ databases">
        <title>Black Yeasts Isolated from many extreme environments.</title>
        <authorList>
            <person name="Coleine C."/>
            <person name="Stajich J.E."/>
            <person name="Selbmann L."/>
        </authorList>
    </citation>
    <scope>NUCLEOTIDE SEQUENCE [LARGE SCALE GENOMIC DNA]</scope>
    <source>
        <strain evidence="2 3">CCFEE 536</strain>
    </source>
</reference>
<proteinExistence type="predicted"/>
<dbReference type="EMBL" id="JAVRRA010000001">
    <property type="protein sequence ID" value="KAK5297048.1"/>
    <property type="molecule type" value="Genomic_DNA"/>
</dbReference>
<organism evidence="2 3">
    <name type="scientific">Cryomyces antarcticus</name>
    <dbReference type="NCBI Taxonomy" id="329879"/>
    <lineage>
        <taxon>Eukaryota</taxon>
        <taxon>Fungi</taxon>
        <taxon>Dikarya</taxon>
        <taxon>Ascomycota</taxon>
        <taxon>Pezizomycotina</taxon>
        <taxon>Dothideomycetes</taxon>
        <taxon>Dothideomycetes incertae sedis</taxon>
        <taxon>Cryomyces</taxon>
    </lineage>
</organism>
<comment type="caution">
    <text evidence="2">The sequence shown here is derived from an EMBL/GenBank/DDBJ whole genome shotgun (WGS) entry which is preliminary data.</text>
</comment>
<protein>
    <submittedName>
        <fullName evidence="2">Uncharacterized protein</fullName>
    </submittedName>
</protein>
<dbReference type="Gene3D" id="1.25.40.10">
    <property type="entry name" value="Tetratricopeptide repeat domain"/>
    <property type="match status" value="1"/>
</dbReference>